<accession>Q39ZV8</accession>
<feature type="compositionally biased region" description="Pro residues" evidence="1">
    <location>
        <begin position="65"/>
        <end position="77"/>
    </location>
</feature>
<dbReference type="EMBL" id="CP000142">
    <property type="protein sequence ID" value="ABA90349.1"/>
    <property type="molecule type" value="Genomic_DNA"/>
</dbReference>
<reference evidence="3" key="1">
    <citation type="submission" date="2005-10" db="EMBL/GenBank/DDBJ databases">
        <title>Complete sequence of Pelobacter carbinolicus DSM 2380.</title>
        <authorList>
            <person name="Copeland A."/>
            <person name="Lucas S."/>
            <person name="Lapidus A."/>
            <person name="Barry K."/>
            <person name="Detter J.C."/>
            <person name="Glavina T."/>
            <person name="Hammon N."/>
            <person name="Israni S."/>
            <person name="Pitluck S."/>
            <person name="Chertkov O."/>
            <person name="Schmutz J."/>
            <person name="Larimer F."/>
            <person name="Land M."/>
            <person name="Kyrpides N."/>
            <person name="Ivanova N."/>
            <person name="Richardson P."/>
        </authorList>
    </citation>
    <scope>NUCLEOTIDE SEQUENCE [LARGE SCALE GENOMIC DNA]</scope>
    <source>
        <strain evidence="3">DSM 2380 / NBRC 103641 / GraBd1</strain>
    </source>
</reference>
<feature type="region of interest" description="Disordered" evidence="1">
    <location>
        <begin position="56"/>
        <end position="85"/>
    </location>
</feature>
<dbReference type="HOGENOM" id="CLU_2509736_0_0_7"/>
<evidence type="ECO:0000256" key="1">
    <source>
        <dbReference type="SAM" id="MobiDB-lite"/>
    </source>
</evidence>
<dbReference type="RefSeq" id="WP_011342909.1">
    <property type="nucleotide sequence ID" value="NC_007498.2"/>
</dbReference>
<evidence type="ECO:0000313" key="2">
    <source>
        <dbReference type="EMBL" id="ABA90349.1"/>
    </source>
</evidence>
<dbReference type="AlphaFoldDB" id="Q39ZV8"/>
<dbReference type="Proteomes" id="UP000002534">
    <property type="component" value="Chromosome"/>
</dbReference>
<organism evidence="2 3">
    <name type="scientific">Syntrophotalea carbinolica (strain DSM 2380 / NBRC 103641 / GraBd1)</name>
    <name type="common">Pelobacter carbinolicus</name>
    <dbReference type="NCBI Taxonomy" id="338963"/>
    <lineage>
        <taxon>Bacteria</taxon>
        <taxon>Pseudomonadati</taxon>
        <taxon>Thermodesulfobacteriota</taxon>
        <taxon>Desulfuromonadia</taxon>
        <taxon>Desulfuromonadales</taxon>
        <taxon>Syntrophotaleaceae</taxon>
        <taxon>Syntrophotalea</taxon>
    </lineage>
</organism>
<proteinExistence type="predicted"/>
<reference evidence="2 3" key="2">
    <citation type="journal article" date="2012" name="BMC Genomics">
        <title>The genome of Pelobacter carbinolicus reveals surprising metabolic capabilities and physiological features.</title>
        <authorList>
            <person name="Aklujkar M."/>
            <person name="Haveman S.A."/>
            <person name="Didonato R.Jr."/>
            <person name="Chertkov O."/>
            <person name="Han C.S."/>
            <person name="Land M.L."/>
            <person name="Brown P."/>
            <person name="Lovley D.R."/>
        </authorList>
    </citation>
    <scope>NUCLEOTIDE SEQUENCE [LARGE SCALE GENOMIC DNA]</scope>
    <source>
        <strain evidence="3">DSM 2380 / NBRC 103641 / GraBd1</strain>
    </source>
</reference>
<dbReference type="KEGG" id="pca:Pcar_3114"/>
<dbReference type="eggNOG" id="ENOG503370P">
    <property type="taxonomic scope" value="Bacteria"/>
</dbReference>
<protein>
    <submittedName>
        <fullName evidence="2">Uncharacterized protein</fullName>
    </submittedName>
</protein>
<name>Q39ZV8_SYNC1</name>
<keyword evidence="3" id="KW-1185">Reference proteome</keyword>
<gene>
    <name evidence="2" type="ordered locus">Pcar_3114</name>
</gene>
<dbReference type="STRING" id="338963.Pcar_3114"/>
<sequence>MFLIPLTQPESVALVIHALRIAGGEADCSSCPVRKVCMKQCLTIAASIDNMLQTGILPSVDDGAPEPPPEPKAPAPGPGHLKIIK</sequence>
<evidence type="ECO:0000313" key="3">
    <source>
        <dbReference type="Proteomes" id="UP000002534"/>
    </source>
</evidence>